<dbReference type="SUPFAM" id="SSF109854">
    <property type="entry name" value="DinB/YfiT-like putative metalloenzymes"/>
    <property type="match status" value="1"/>
</dbReference>
<dbReference type="RefSeq" id="WP_356953975.1">
    <property type="nucleotide sequence ID" value="NZ_JBEYBD010000001.1"/>
</dbReference>
<organism evidence="1 2">
    <name type="scientific">Nocardia rhamnosiphila</name>
    <dbReference type="NCBI Taxonomy" id="426716"/>
    <lineage>
        <taxon>Bacteria</taxon>
        <taxon>Bacillati</taxon>
        <taxon>Actinomycetota</taxon>
        <taxon>Actinomycetes</taxon>
        <taxon>Mycobacteriales</taxon>
        <taxon>Nocardiaceae</taxon>
        <taxon>Nocardia</taxon>
    </lineage>
</organism>
<gene>
    <name evidence="1" type="ORF">ABZ510_14280</name>
</gene>
<accession>A0ABV2WQ67</accession>
<dbReference type="Gene3D" id="1.20.120.450">
    <property type="entry name" value="dinb family like domain"/>
    <property type="match status" value="1"/>
</dbReference>
<evidence type="ECO:0000313" key="2">
    <source>
        <dbReference type="Proteomes" id="UP001550628"/>
    </source>
</evidence>
<comment type="caution">
    <text evidence="1">The sequence shown here is derived from an EMBL/GenBank/DDBJ whole genome shotgun (WGS) entry which is preliminary data.</text>
</comment>
<protein>
    <submittedName>
        <fullName evidence="1">DinB family protein</fullName>
    </submittedName>
</protein>
<evidence type="ECO:0000313" key="1">
    <source>
        <dbReference type="EMBL" id="MEU1953027.1"/>
    </source>
</evidence>
<dbReference type="Pfam" id="PF04978">
    <property type="entry name" value="MST"/>
    <property type="match status" value="1"/>
</dbReference>
<sequence length="172" mass="19128">MSWIAPAVHLADTVSTGPERPMLQSWLDRHRQTLLGKCAGLDAARLAYRSAPPSTLSLLGLVRHLAEVERGWLRMAAAGEQLDYLYCSAADPDGDIDNAGSAEPATDFAVYRREIRLADAAVAELGLDHRCRHPNGTEYSLRWVYLHLIEEYARHNGHADLLRERIDGRTGD</sequence>
<name>A0ABV2WQ67_9NOCA</name>
<dbReference type="EMBL" id="JBEYBF010000008">
    <property type="protein sequence ID" value="MEU1953027.1"/>
    <property type="molecule type" value="Genomic_DNA"/>
</dbReference>
<keyword evidence="2" id="KW-1185">Reference proteome</keyword>
<reference evidence="1 2" key="1">
    <citation type="submission" date="2024-06" db="EMBL/GenBank/DDBJ databases">
        <title>The Natural Products Discovery Center: Release of the First 8490 Sequenced Strains for Exploring Actinobacteria Biosynthetic Diversity.</title>
        <authorList>
            <person name="Kalkreuter E."/>
            <person name="Kautsar S.A."/>
            <person name="Yang D."/>
            <person name="Bader C.D."/>
            <person name="Teijaro C.N."/>
            <person name="Fluegel L."/>
            <person name="Davis C.M."/>
            <person name="Simpson J.R."/>
            <person name="Lauterbach L."/>
            <person name="Steele A.D."/>
            <person name="Gui C."/>
            <person name="Meng S."/>
            <person name="Li G."/>
            <person name="Viehrig K."/>
            <person name="Ye F."/>
            <person name="Su P."/>
            <person name="Kiefer A.F."/>
            <person name="Nichols A."/>
            <person name="Cepeda A.J."/>
            <person name="Yan W."/>
            <person name="Fan B."/>
            <person name="Jiang Y."/>
            <person name="Adhikari A."/>
            <person name="Zheng C.-J."/>
            <person name="Schuster L."/>
            <person name="Cowan T.M."/>
            <person name="Smanski M.J."/>
            <person name="Chevrette M.G."/>
            <person name="De Carvalho L.P.S."/>
            <person name="Shen B."/>
        </authorList>
    </citation>
    <scope>NUCLEOTIDE SEQUENCE [LARGE SCALE GENOMIC DNA]</scope>
    <source>
        <strain evidence="1 2">NPDC019708</strain>
    </source>
</reference>
<dbReference type="Proteomes" id="UP001550628">
    <property type="component" value="Unassembled WGS sequence"/>
</dbReference>
<dbReference type="InterPro" id="IPR034660">
    <property type="entry name" value="DinB/YfiT-like"/>
</dbReference>
<proteinExistence type="predicted"/>
<dbReference type="InterPro" id="IPR007061">
    <property type="entry name" value="MST-like"/>
</dbReference>